<dbReference type="OrthoDB" id="2121828at2759"/>
<dbReference type="GO" id="GO:0004322">
    <property type="term" value="F:ferroxidase activity"/>
    <property type="evidence" value="ECO:0007669"/>
    <property type="project" value="TreeGrafter"/>
</dbReference>
<keyword evidence="5" id="KW-0186">Copper</keyword>
<feature type="signal peptide" evidence="7">
    <location>
        <begin position="1"/>
        <end position="18"/>
    </location>
</feature>
<dbReference type="PANTHER" id="PTHR11709">
    <property type="entry name" value="MULTI-COPPER OXIDASE"/>
    <property type="match status" value="1"/>
</dbReference>
<dbReference type="VEuPathDB" id="FungiDB:BO71DRAFT_423083"/>
<reference evidence="9 10" key="1">
    <citation type="submission" date="2018-02" db="EMBL/GenBank/DDBJ databases">
        <title>The genomes of Aspergillus section Nigri reveals drivers in fungal speciation.</title>
        <authorList>
            <consortium name="DOE Joint Genome Institute"/>
            <person name="Vesth T.C."/>
            <person name="Nybo J."/>
            <person name="Theobald S."/>
            <person name="Brandl J."/>
            <person name="Frisvad J.C."/>
            <person name="Nielsen K.F."/>
            <person name="Lyhne E.K."/>
            <person name="Kogle M.E."/>
            <person name="Kuo A."/>
            <person name="Riley R."/>
            <person name="Clum A."/>
            <person name="Nolan M."/>
            <person name="Lipzen A."/>
            <person name="Salamov A."/>
            <person name="Henrissat B."/>
            <person name="Wiebenga A."/>
            <person name="De vries R.P."/>
            <person name="Grigoriev I.V."/>
            <person name="Mortensen U.H."/>
            <person name="Andersen M.R."/>
            <person name="Baker S.E."/>
        </authorList>
    </citation>
    <scope>NUCLEOTIDE SEQUENCE [LARGE SCALE GENOMIC DNA]</scope>
    <source>
        <strain evidence="9 10">CBS 707.79</strain>
    </source>
</reference>
<keyword evidence="6" id="KW-0325">Glycoprotein</keyword>
<dbReference type="InterPro" id="IPR008972">
    <property type="entry name" value="Cupredoxin"/>
</dbReference>
<dbReference type="GO" id="GO:0033215">
    <property type="term" value="P:reductive iron assimilation"/>
    <property type="evidence" value="ECO:0007669"/>
    <property type="project" value="TreeGrafter"/>
</dbReference>
<feature type="chain" id="PRO_5016349709" evidence="7">
    <location>
        <begin position="19"/>
        <end position="147"/>
    </location>
</feature>
<dbReference type="CDD" id="cd13851">
    <property type="entry name" value="CuRO_1_Fet3p"/>
    <property type="match status" value="1"/>
</dbReference>
<evidence type="ECO:0000256" key="3">
    <source>
        <dbReference type="ARBA" id="ARBA00022729"/>
    </source>
</evidence>
<evidence type="ECO:0000256" key="4">
    <source>
        <dbReference type="ARBA" id="ARBA00023002"/>
    </source>
</evidence>
<gene>
    <name evidence="9" type="ORF">BO71DRAFT_423083</name>
</gene>
<keyword evidence="2" id="KW-0479">Metal-binding</keyword>
<dbReference type="InterPro" id="IPR011707">
    <property type="entry name" value="Cu-oxidase-like_N"/>
</dbReference>
<evidence type="ECO:0000256" key="6">
    <source>
        <dbReference type="ARBA" id="ARBA00023180"/>
    </source>
</evidence>
<dbReference type="InterPro" id="IPR045087">
    <property type="entry name" value="Cu-oxidase_fam"/>
</dbReference>
<comment type="similarity">
    <text evidence="1">Belongs to the multicopper oxidase family.</text>
</comment>
<evidence type="ECO:0000256" key="7">
    <source>
        <dbReference type="SAM" id="SignalP"/>
    </source>
</evidence>
<protein>
    <submittedName>
        <fullName evidence="9">Multicopper oxidase</fullName>
    </submittedName>
</protein>
<name>A0A319EE44_9EURO</name>
<dbReference type="Proteomes" id="UP000247810">
    <property type="component" value="Unassembled WGS sequence"/>
</dbReference>
<evidence type="ECO:0000313" key="10">
    <source>
        <dbReference type="Proteomes" id="UP000247810"/>
    </source>
</evidence>
<keyword evidence="10" id="KW-1185">Reference proteome</keyword>
<dbReference type="GO" id="GO:0005507">
    <property type="term" value="F:copper ion binding"/>
    <property type="evidence" value="ECO:0007669"/>
    <property type="project" value="InterPro"/>
</dbReference>
<evidence type="ECO:0000256" key="2">
    <source>
        <dbReference type="ARBA" id="ARBA00022723"/>
    </source>
</evidence>
<keyword evidence="4" id="KW-0560">Oxidoreductase</keyword>
<proteinExistence type="inferred from homology"/>
<feature type="domain" description="Plastocyanin-like" evidence="8">
    <location>
        <begin position="27"/>
        <end position="143"/>
    </location>
</feature>
<dbReference type="SUPFAM" id="SSF49503">
    <property type="entry name" value="Cupredoxins"/>
    <property type="match status" value="1"/>
</dbReference>
<evidence type="ECO:0000256" key="5">
    <source>
        <dbReference type="ARBA" id="ARBA00023008"/>
    </source>
</evidence>
<dbReference type="EMBL" id="KZ826035">
    <property type="protein sequence ID" value="PYH89332.1"/>
    <property type="molecule type" value="Genomic_DNA"/>
</dbReference>
<dbReference type="GO" id="GO:0010106">
    <property type="term" value="P:cellular response to iron ion starvation"/>
    <property type="evidence" value="ECO:0007669"/>
    <property type="project" value="TreeGrafter"/>
</dbReference>
<dbReference type="Gene3D" id="2.60.40.420">
    <property type="entry name" value="Cupredoxins - blue copper proteins"/>
    <property type="match status" value="1"/>
</dbReference>
<keyword evidence="3 7" id="KW-0732">Signal</keyword>
<dbReference type="STRING" id="1448320.A0A319EE44"/>
<evidence type="ECO:0000259" key="8">
    <source>
        <dbReference type="Pfam" id="PF07732"/>
    </source>
</evidence>
<evidence type="ECO:0000313" key="9">
    <source>
        <dbReference type="EMBL" id="PYH89332.1"/>
    </source>
</evidence>
<dbReference type="FunFam" id="2.60.40.420:FF:000022">
    <property type="entry name" value="FET5p Multicopper oxidase"/>
    <property type="match status" value="1"/>
</dbReference>
<dbReference type="GO" id="GO:0033573">
    <property type="term" value="C:high-affinity iron permease complex"/>
    <property type="evidence" value="ECO:0007669"/>
    <property type="project" value="TreeGrafter"/>
</dbReference>
<evidence type="ECO:0000256" key="1">
    <source>
        <dbReference type="ARBA" id="ARBA00010609"/>
    </source>
</evidence>
<dbReference type="AlphaFoldDB" id="A0A319EE44"/>
<organism evidence="9 10">
    <name type="scientific">Aspergillus ellipticus CBS 707.79</name>
    <dbReference type="NCBI Taxonomy" id="1448320"/>
    <lineage>
        <taxon>Eukaryota</taxon>
        <taxon>Fungi</taxon>
        <taxon>Dikarya</taxon>
        <taxon>Ascomycota</taxon>
        <taxon>Pezizomycotina</taxon>
        <taxon>Eurotiomycetes</taxon>
        <taxon>Eurotiomycetidae</taxon>
        <taxon>Eurotiales</taxon>
        <taxon>Aspergillaceae</taxon>
        <taxon>Aspergillus</taxon>
        <taxon>Aspergillus subgen. Circumdati</taxon>
    </lineage>
</organism>
<dbReference type="Pfam" id="PF07732">
    <property type="entry name" value="Cu-oxidase_3"/>
    <property type="match status" value="1"/>
</dbReference>
<accession>A0A319EE44</accession>
<dbReference type="PANTHER" id="PTHR11709:SF361">
    <property type="entry name" value="IRON TRANSPORT MULTICOPPER OXIDASE FET3"/>
    <property type="match status" value="1"/>
</dbReference>
<sequence length="147" mass="16296">MKFFSLLLGLCLSAVVHAATVTLDWNITWVMANPDGLANRPVIGINDEWPLPLLNFTKGDLVIAYVTNRLGNESTSMHWHGLYQNGTNEMDGPPGITQCGIAPNSTMIYNFTIEQTGTYWYHSHTKGQYPDGLRQALLITDPDEDVG</sequence>